<dbReference type="PROSITE" id="PS51066">
    <property type="entry name" value="ZF_FPG_2"/>
    <property type="match status" value="1"/>
</dbReference>
<evidence type="ECO:0000313" key="24">
    <source>
        <dbReference type="Proteomes" id="UP000001052"/>
    </source>
</evidence>
<dbReference type="EC" id="3.2.2.23" evidence="5"/>
<proteinExistence type="inferred from homology"/>
<evidence type="ECO:0000256" key="11">
    <source>
        <dbReference type="ARBA" id="ARBA00022801"/>
    </source>
</evidence>
<dbReference type="CDD" id="cd08966">
    <property type="entry name" value="EcFpg-like_N"/>
    <property type="match status" value="1"/>
</dbReference>
<reference evidence="24" key="1">
    <citation type="submission" date="2009-09" db="EMBL/GenBank/DDBJ databases">
        <title>The complete chromosome of Desulfohalobium retbaense DSM 5692.</title>
        <authorList>
            <consortium name="US DOE Joint Genome Institute (JGI-PGF)"/>
            <person name="Lucas S."/>
            <person name="Copeland A."/>
            <person name="Lapidus A."/>
            <person name="Glavina del Rio T."/>
            <person name="Dalin E."/>
            <person name="Tice H."/>
            <person name="Bruce D."/>
            <person name="Goodwin L."/>
            <person name="Pitluck S."/>
            <person name="Kyrpides N."/>
            <person name="Mavromatis K."/>
            <person name="Ivanova N."/>
            <person name="Mikhailova N."/>
            <person name="Munk A.C."/>
            <person name="Brettin T."/>
            <person name="Detter J.C."/>
            <person name="Han C."/>
            <person name="Tapia R."/>
            <person name="Larimer F."/>
            <person name="Land M."/>
            <person name="Hauser L."/>
            <person name="Markowitz V."/>
            <person name="Cheng J.-F."/>
            <person name="Hugenholtz P."/>
            <person name="Woyke T."/>
            <person name="Wu D."/>
            <person name="Spring S."/>
            <person name="Klenk H.-P."/>
            <person name="Eisen J.A."/>
        </authorList>
    </citation>
    <scope>NUCLEOTIDE SEQUENCE [LARGE SCALE GENOMIC DNA]</scope>
    <source>
        <strain evidence="24">DSM 5692</strain>
    </source>
</reference>
<keyword evidence="13" id="KW-0238">DNA-binding</keyword>
<dbReference type="GO" id="GO:0003684">
    <property type="term" value="F:damaged DNA binding"/>
    <property type="evidence" value="ECO:0007669"/>
    <property type="project" value="InterPro"/>
</dbReference>
<dbReference type="AlphaFoldDB" id="C8WZT1"/>
<dbReference type="PROSITE" id="PS51068">
    <property type="entry name" value="FPG_CAT"/>
    <property type="match status" value="1"/>
</dbReference>
<dbReference type="PANTHER" id="PTHR22993">
    <property type="entry name" value="FORMAMIDOPYRIMIDINE-DNA GLYCOSYLASE"/>
    <property type="match status" value="1"/>
</dbReference>
<evidence type="ECO:0000256" key="14">
    <source>
        <dbReference type="ARBA" id="ARBA00023204"/>
    </source>
</evidence>
<dbReference type="eggNOG" id="COG0266">
    <property type="taxonomic scope" value="Bacteria"/>
</dbReference>
<sequence length="274" mass="29925">MPELPEVETIARGLDAALTGQHIASVHLRRDAVACGDAQRIREDVPGRCIKRVWRRAKLLLVDCVPDRHLVFHLKMSGKLLLGGPLAGQEKHVQAWFGLQSGESFVFQDVRKFGYIRLFDGAELAKWPFFASLGPEPFDLDGPGFARILSGRRARIKSLLLDQTVIAGIGNIYADEALFRAGIHPATPADRLSPGALNRLVYALHAALNKGFASGGSSLRDYVDALGKRGSHQNEFQVYGRCGASCPCCGRCLERTTVAGRTSTFCPRCQPLSD</sequence>
<evidence type="ECO:0000259" key="22">
    <source>
        <dbReference type="PROSITE" id="PS51068"/>
    </source>
</evidence>
<dbReference type="Pfam" id="PF06831">
    <property type="entry name" value="H2TH"/>
    <property type="match status" value="1"/>
</dbReference>
<dbReference type="InterPro" id="IPR010979">
    <property type="entry name" value="Ribosomal_uS13-like_H2TH"/>
</dbReference>
<dbReference type="GO" id="GO:0140078">
    <property type="term" value="F:class I DNA-(apurinic or apyrimidinic site) endonuclease activity"/>
    <property type="evidence" value="ECO:0007669"/>
    <property type="project" value="UniProtKB-EC"/>
</dbReference>
<dbReference type="STRING" id="485915.Dret_0254"/>
<dbReference type="SUPFAM" id="SSF81624">
    <property type="entry name" value="N-terminal domain of MutM-like DNA repair proteins"/>
    <property type="match status" value="1"/>
</dbReference>
<name>C8WZT1_DESRD</name>
<evidence type="ECO:0000313" key="23">
    <source>
        <dbReference type="EMBL" id="ACV67556.1"/>
    </source>
</evidence>
<keyword evidence="11 23" id="KW-0378">Hydrolase</keyword>
<dbReference type="GO" id="GO:0034039">
    <property type="term" value="F:8-oxo-7,8-dihydroguanine DNA N-glycosylase activity"/>
    <property type="evidence" value="ECO:0007669"/>
    <property type="project" value="TreeGrafter"/>
</dbReference>
<dbReference type="InterPro" id="IPR000214">
    <property type="entry name" value="Znf_DNA_glyclase/AP_lyase"/>
</dbReference>
<dbReference type="Gene3D" id="3.20.190.10">
    <property type="entry name" value="MutM-like, N-terminal"/>
    <property type="match status" value="1"/>
</dbReference>
<dbReference type="InterPro" id="IPR015887">
    <property type="entry name" value="DNA_glyclase_Znf_dom_DNA_BS"/>
</dbReference>
<dbReference type="Gene3D" id="1.10.8.50">
    <property type="match status" value="1"/>
</dbReference>
<feature type="domain" description="Formamidopyrimidine-DNA glycosylase catalytic" evidence="22">
    <location>
        <begin position="2"/>
        <end position="114"/>
    </location>
</feature>
<evidence type="ECO:0000256" key="17">
    <source>
        <dbReference type="ARBA" id="ARBA00023295"/>
    </source>
</evidence>
<dbReference type="EC" id="4.2.99.18" evidence="6"/>
<dbReference type="KEGG" id="drt:Dret_0254"/>
<evidence type="ECO:0000256" key="9">
    <source>
        <dbReference type="ARBA" id="ARBA00022763"/>
    </source>
</evidence>
<evidence type="ECO:0000256" key="8">
    <source>
        <dbReference type="ARBA" id="ARBA00022723"/>
    </source>
</evidence>
<dbReference type="GO" id="GO:0006284">
    <property type="term" value="P:base-excision repair"/>
    <property type="evidence" value="ECO:0007669"/>
    <property type="project" value="InterPro"/>
</dbReference>
<dbReference type="InterPro" id="IPR020629">
    <property type="entry name" value="FPG_Glyclase"/>
</dbReference>
<keyword evidence="8" id="KW-0479">Metal-binding</keyword>
<feature type="domain" description="FPG-type" evidence="21">
    <location>
        <begin position="237"/>
        <end position="271"/>
    </location>
</feature>
<evidence type="ECO:0000256" key="12">
    <source>
        <dbReference type="ARBA" id="ARBA00022833"/>
    </source>
</evidence>
<organism evidence="23 24">
    <name type="scientific">Desulfohalobium retbaense (strain ATCC 49708 / DSM 5692 / JCM 16813 / HR100)</name>
    <dbReference type="NCBI Taxonomy" id="485915"/>
    <lineage>
        <taxon>Bacteria</taxon>
        <taxon>Pseudomonadati</taxon>
        <taxon>Thermodesulfobacteriota</taxon>
        <taxon>Desulfovibrionia</taxon>
        <taxon>Desulfovibrionales</taxon>
        <taxon>Desulfohalobiaceae</taxon>
        <taxon>Desulfohalobium</taxon>
    </lineage>
</organism>
<dbReference type="PANTHER" id="PTHR22993:SF9">
    <property type="entry name" value="FORMAMIDOPYRIMIDINE-DNA GLYCOSYLASE"/>
    <property type="match status" value="1"/>
</dbReference>
<keyword evidence="12" id="KW-0862">Zinc</keyword>
<evidence type="ECO:0000256" key="20">
    <source>
        <dbReference type="PROSITE-ProRule" id="PRU00391"/>
    </source>
</evidence>
<comment type="catalytic activity">
    <reaction evidence="19">
        <text>2'-deoxyribonucleotide-(2'-deoxyribose 5'-phosphate)-2'-deoxyribonucleotide-DNA = a 3'-end 2'-deoxyribonucleotide-(2,3-dehydro-2,3-deoxyribose 5'-phosphate)-DNA + a 5'-end 5'-phospho-2'-deoxyribonucleoside-DNA + H(+)</text>
        <dbReference type="Rhea" id="RHEA:66592"/>
        <dbReference type="Rhea" id="RHEA-COMP:13180"/>
        <dbReference type="Rhea" id="RHEA-COMP:16897"/>
        <dbReference type="Rhea" id="RHEA-COMP:17067"/>
        <dbReference type="ChEBI" id="CHEBI:15378"/>
        <dbReference type="ChEBI" id="CHEBI:136412"/>
        <dbReference type="ChEBI" id="CHEBI:157695"/>
        <dbReference type="ChEBI" id="CHEBI:167181"/>
        <dbReference type="EC" id="4.2.99.18"/>
    </reaction>
</comment>
<evidence type="ECO:0000259" key="21">
    <source>
        <dbReference type="PROSITE" id="PS51066"/>
    </source>
</evidence>
<gene>
    <name evidence="23" type="ordered locus">Dret_0254</name>
</gene>
<dbReference type="NCBIfam" id="TIGR00577">
    <property type="entry name" value="fpg"/>
    <property type="match status" value="1"/>
</dbReference>
<dbReference type="HOGENOM" id="CLU_038423_1_2_7"/>
<evidence type="ECO:0000256" key="18">
    <source>
        <dbReference type="ARBA" id="ARBA00030638"/>
    </source>
</evidence>
<dbReference type="NCBIfam" id="NF002211">
    <property type="entry name" value="PRK01103.1"/>
    <property type="match status" value="1"/>
</dbReference>
<keyword evidence="17 23" id="KW-0326">Glycosidase</keyword>
<dbReference type="SMART" id="SM01232">
    <property type="entry name" value="H2TH"/>
    <property type="match status" value="1"/>
</dbReference>
<keyword evidence="16" id="KW-0511">Multifunctional enzyme</keyword>
<evidence type="ECO:0000256" key="15">
    <source>
        <dbReference type="ARBA" id="ARBA00023239"/>
    </source>
</evidence>
<evidence type="ECO:0000256" key="10">
    <source>
        <dbReference type="ARBA" id="ARBA00022771"/>
    </source>
</evidence>
<evidence type="ECO:0000256" key="19">
    <source>
        <dbReference type="ARBA" id="ARBA00044632"/>
    </source>
</evidence>
<comment type="subunit">
    <text evidence="4">Monomer.</text>
</comment>
<dbReference type="GO" id="GO:0008270">
    <property type="term" value="F:zinc ion binding"/>
    <property type="evidence" value="ECO:0007669"/>
    <property type="project" value="UniProtKB-KW"/>
</dbReference>
<dbReference type="PROSITE" id="PS01242">
    <property type="entry name" value="ZF_FPG_1"/>
    <property type="match status" value="1"/>
</dbReference>
<dbReference type="Pfam" id="PF01149">
    <property type="entry name" value="Fapy_DNA_glyco"/>
    <property type="match status" value="1"/>
</dbReference>
<evidence type="ECO:0000256" key="1">
    <source>
        <dbReference type="ARBA" id="ARBA00001668"/>
    </source>
</evidence>
<dbReference type="SUPFAM" id="SSF46946">
    <property type="entry name" value="S13-like H2TH domain"/>
    <property type="match status" value="1"/>
</dbReference>
<evidence type="ECO:0000256" key="16">
    <source>
        <dbReference type="ARBA" id="ARBA00023268"/>
    </source>
</evidence>
<reference evidence="23 24" key="2">
    <citation type="journal article" date="2010" name="Stand. Genomic Sci.">
        <title>Complete genome sequence of Desulfohalobium retbaense type strain (HR(100)).</title>
        <authorList>
            <person name="Spring S."/>
            <person name="Nolan M."/>
            <person name="Lapidus A."/>
            <person name="Glavina Del Rio T."/>
            <person name="Copeland A."/>
            <person name="Tice H."/>
            <person name="Cheng J.F."/>
            <person name="Lucas S."/>
            <person name="Land M."/>
            <person name="Chen F."/>
            <person name="Bruce D."/>
            <person name="Goodwin L."/>
            <person name="Pitluck S."/>
            <person name="Ivanova N."/>
            <person name="Mavromatis K."/>
            <person name="Mikhailova N."/>
            <person name="Pati A."/>
            <person name="Chen A."/>
            <person name="Palaniappan K."/>
            <person name="Hauser L."/>
            <person name="Chang Y.J."/>
            <person name="Jeffries C.D."/>
            <person name="Munk C."/>
            <person name="Kiss H."/>
            <person name="Chain P."/>
            <person name="Han C."/>
            <person name="Brettin T."/>
            <person name="Detter J.C."/>
            <person name="Schuler E."/>
            <person name="Goker M."/>
            <person name="Rohde M."/>
            <person name="Bristow J."/>
            <person name="Eisen J.A."/>
            <person name="Markowitz V."/>
            <person name="Hugenholtz P."/>
            <person name="Kyrpides N.C."/>
            <person name="Klenk H.P."/>
        </authorList>
    </citation>
    <scope>NUCLEOTIDE SEQUENCE [LARGE SCALE GENOMIC DNA]</scope>
    <source>
        <strain evidence="23 24">DSM 5692</strain>
    </source>
</reference>
<keyword evidence="10 20" id="KW-0863">Zinc-finger</keyword>
<dbReference type="EMBL" id="CP001734">
    <property type="protein sequence ID" value="ACV67556.1"/>
    <property type="molecule type" value="Genomic_DNA"/>
</dbReference>
<evidence type="ECO:0000256" key="5">
    <source>
        <dbReference type="ARBA" id="ARBA00012024"/>
    </source>
</evidence>
<comment type="catalytic activity">
    <reaction evidence="1">
        <text>Hydrolysis of DNA containing ring-opened 7-methylguanine residues, releasing 2,6-diamino-4-hydroxy-5-(N-methyl)formamidopyrimidine.</text>
        <dbReference type="EC" id="3.2.2.23"/>
    </reaction>
</comment>
<dbReference type="Proteomes" id="UP000001052">
    <property type="component" value="Chromosome"/>
</dbReference>
<dbReference type="SUPFAM" id="SSF57716">
    <property type="entry name" value="Glucocorticoid receptor-like (DNA-binding domain)"/>
    <property type="match status" value="1"/>
</dbReference>
<keyword evidence="14" id="KW-0234">DNA repair</keyword>
<dbReference type="InterPro" id="IPR012319">
    <property type="entry name" value="FPG_cat"/>
</dbReference>
<evidence type="ECO:0000256" key="13">
    <source>
        <dbReference type="ARBA" id="ARBA00023125"/>
    </source>
</evidence>
<dbReference type="InterPro" id="IPR035937">
    <property type="entry name" value="FPG_N"/>
</dbReference>
<accession>C8WZT1</accession>
<dbReference type="InterPro" id="IPR015886">
    <property type="entry name" value="H2TH_FPG"/>
</dbReference>
<evidence type="ECO:0000256" key="3">
    <source>
        <dbReference type="ARBA" id="ARBA00009409"/>
    </source>
</evidence>
<evidence type="ECO:0000256" key="2">
    <source>
        <dbReference type="ARBA" id="ARBA00001947"/>
    </source>
</evidence>
<dbReference type="FunFam" id="1.10.8.50:FF:000003">
    <property type="entry name" value="Formamidopyrimidine-DNA glycosylase"/>
    <property type="match status" value="1"/>
</dbReference>
<comment type="cofactor">
    <cofactor evidence="2">
        <name>Zn(2+)</name>
        <dbReference type="ChEBI" id="CHEBI:29105"/>
    </cofactor>
</comment>
<protein>
    <recommendedName>
        <fullName evidence="7">Formamidopyrimidine-DNA glycosylase</fullName>
        <ecNumber evidence="5">3.2.2.23</ecNumber>
        <ecNumber evidence="6">4.2.99.18</ecNumber>
    </recommendedName>
    <alternativeName>
        <fullName evidence="18">DNA-(apurinic or apyrimidinic site) lyase MutM</fullName>
    </alternativeName>
</protein>
<keyword evidence="15" id="KW-0456">Lyase</keyword>
<keyword evidence="24" id="KW-1185">Reference proteome</keyword>
<evidence type="ECO:0000256" key="6">
    <source>
        <dbReference type="ARBA" id="ARBA00012720"/>
    </source>
</evidence>
<comment type="similarity">
    <text evidence="3">Belongs to the FPG family.</text>
</comment>
<dbReference type="OrthoDB" id="9800855at2"/>
<evidence type="ECO:0000256" key="4">
    <source>
        <dbReference type="ARBA" id="ARBA00011245"/>
    </source>
</evidence>
<keyword evidence="9" id="KW-0227">DNA damage</keyword>
<evidence type="ECO:0000256" key="7">
    <source>
        <dbReference type="ARBA" id="ARBA00016240"/>
    </source>
</evidence>
<dbReference type="SMART" id="SM00898">
    <property type="entry name" value="Fapy_DNA_glyco"/>
    <property type="match status" value="1"/>
</dbReference>